<feature type="region of interest" description="Disordered" evidence="9">
    <location>
        <begin position="78"/>
        <end position="108"/>
    </location>
</feature>
<evidence type="ECO:0000256" key="5">
    <source>
        <dbReference type="ARBA" id="ARBA00023187"/>
    </source>
</evidence>
<dbReference type="SMART" id="SM00443">
    <property type="entry name" value="G_patch"/>
    <property type="match status" value="1"/>
</dbReference>
<dbReference type="GO" id="GO:0000390">
    <property type="term" value="P:spliceosomal complex disassembly"/>
    <property type="evidence" value="ECO:0007669"/>
    <property type="project" value="InterPro"/>
</dbReference>
<organism evidence="11 12">
    <name type="scientific">Pneumocystis murina (strain B123)</name>
    <name type="common">Mouse pneumocystis pneumonia agent</name>
    <name type="synonym">Pneumocystis carinii f. sp. muris</name>
    <dbReference type="NCBI Taxonomy" id="1069680"/>
    <lineage>
        <taxon>Eukaryota</taxon>
        <taxon>Fungi</taxon>
        <taxon>Dikarya</taxon>
        <taxon>Ascomycota</taxon>
        <taxon>Taphrinomycotina</taxon>
        <taxon>Pneumocystomycetes</taxon>
        <taxon>Pneumocystaceae</taxon>
        <taxon>Pneumocystis</taxon>
    </lineage>
</organism>
<feature type="region of interest" description="Disordered" evidence="9">
    <location>
        <begin position="132"/>
        <end position="168"/>
    </location>
</feature>
<dbReference type="GO" id="GO:0071008">
    <property type="term" value="C:U2-type post-mRNA release spliceosomal complex"/>
    <property type="evidence" value="ECO:0007669"/>
    <property type="project" value="TreeGrafter"/>
</dbReference>
<keyword evidence="4 7" id="KW-0747">Spliceosome</keyword>
<dbReference type="Pfam" id="PF12457">
    <property type="entry name" value="TIP_N"/>
    <property type="match status" value="1"/>
</dbReference>
<dbReference type="OrthoDB" id="4822at2759"/>
<evidence type="ECO:0000256" key="2">
    <source>
        <dbReference type="ARBA" id="ARBA00010900"/>
    </source>
</evidence>
<keyword evidence="12" id="KW-1185">Reference proteome</keyword>
<dbReference type="OMA" id="CEQDIIQ"/>
<evidence type="ECO:0000256" key="4">
    <source>
        <dbReference type="ARBA" id="ARBA00022728"/>
    </source>
</evidence>
<dbReference type="AlphaFoldDB" id="M7P7W0"/>
<feature type="region of interest" description="Disordered" evidence="9">
    <location>
        <begin position="1"/>
        <end position="20"/>
    </location>
</feature>
<dbReference type="InterPro" id="IPR022159">
    <property type="entry name" value="STIP/TFIP11_N"/>
</dbReference>
<evidence type="ECO:0000256" key="8">
    <source>
        <dbReference type="SAM" id="Coils"/>
    </source>
</evidence>
<dbReference type="PIRSF" id="PIRSF017706">
    <property type="entry name" value="TFIP11"/>
    <property type="match status" value="1"/>
</dbReference>
<gene>
    <name evidence="11" type="ORF">PNEG_01713</name>
</gene>
<dbReference type="InterPro" id="IPR024933">
    <property type="entry name" value="TFP11"/>
</dbReference>
<dbReference type="VEuPathDB" id="FungiDB:PNEG_01713"/>
<keyword evidence="5 7" id="KW-0508">mRNA splicing</keyword>
<feature type="compositionally biased region" description="Acidic residues" evidence="9">
    <location>
        <begin position="10"/>
        <end position="20"/>
    </location>
</feature>
<accession>M7P7W0</accession>
<dbReference type="PANTHER" id="PTHR23329:SF1">
    <property type="entry name" value="TUFTELIN-INTERACTING PROTEIN 11"/>
    <property type="match status" value="1"/>
</dbReference>
<comment type="similarity">
    <text evidence="2 7">Belongs to the TFP11/STIP family.</text>
</comment>
<dbReference type="HOGENOM" id="CLU_007977_2_0_1"/>
<evidence type="ECO:0000256" key="1">
    <source>
        <dbReference type="ARBA" id="ARBA00004123"/>
    </source>
</evidence>
<dbReference type="Proteomes" id="UP000011958">
    <property type="component" value="Unassembled WGS sequence"/>
</dbReference>
<keyword evidence="8" id="KW-0175">Coiled coil</keyword>
<feature type="domain" description="G-patch" evidence="10">
    <location>
        <begin position="178"/>
        <end position="224"/>
    </location>
</feature>
<evidence type="ECO:0000256" key="9">
    <source>
        <dbReference type="SAM" id="MobiDB-lite"/>
    </source>
</evidence>
<evidence type="ECO:0000256" key="3">
    <source>
        <dbReference type="ARBA" id="ARBA00022664"/>
    </source>
</evidence>
<dbReference type="Pfam" id="PF01585">
    <property type="entry name" value="G-patch"/>
    <property type="match status" value="1"/>
</dbReference>
<proteinExistence type="inferred from homology"/>
<evidence type="ECO:0000313" key="11">
    <source>
        <dbReference type="EMBL" id="EMR09955.1"/>
    </source>
</evidence>
<comment type="caution">
    <text evidence="11">The sequence shown here is derived from an EMBL/GenBank/DDBJ whole genome shotgun (WGS) entry which is preliminary data.</text>
</comment>
<reference evidence="12" key="1">
    <citation type="journal article" date="2016" name="Nat. Commun.">
        <title>Genome analysis of three Pneumocystis species reveals adaptation mechanisms to life exclusively in mammalian hosts.</title>
        <authorList>
            <person name="Ma L."/>
            <person name="Chen Z."/>
            <person name="Huang D.W."/>
            <person name="Kutty G."/>
            <person name="Ishihara M."/>
            <person name="Wang H."/>
            <person name="Abouelleil A."/>
            <person name="Bishop L."/>
            <person name="Davey E."/>
            <person name="Deng R."/>
            <person name="Deng X."/>
            <person name="Fan L."/>
            <person name="Fantoni G."/>
            <person name="Fitzgerald M."/>
            <person name="Gogineni E."/>
            <person name="Goldberg J.M."/>
            <person name="Handley G."/>
            <person name="Hu X."/>
            <person name="Huber C."/>
            <person name="Jiao X."/>
            <person name="Jones K."/>
            <person name="Levin J.Z."/>
            <person name="Liu Y."/>
            <person name="Macdonald P."/>
            <person name="Melnikov A."/>
            <person name="Raley C."/>
            <person name="Sassi M."/>
            <person name="Sherman B.T."/>
            <person name="Song X."/>
            <person name="Sykes S."/>
            <person name="Tran B."/>
            <person name="Walsh L."/>
            <person name="Xia Y."/>
            <person name="Yang J."/>
            <person name="Young S."/>
            <person name="Zeng Q."/>
            <person name="Zheng X."/>
            <person name="Stephens R."/>
            <person name="Nusbaum C."/>
            <person name="Birren B.W."/>
            <person name="Azadi P."/>
            <person name="Lempicki R.A."/>
            <person name="Cuomo C.A."/>
            <person name="Kovacs J.A."/>
        </authorList>
    </citation>
    <scope>NUCLEOTIDE SEQUENCE [LARGE SCALE GENOMIC DNA]</scope>
    <source>
        <strain evidence="12">B123</strain>
    </source>
</reference>
<feature type="compositionally biased region" description="Basic and acidic residues" evidence="9">
    <location>
        <begin position="89"/>
        <end position="104"/>
    </location>
</feature>
<dbReference type="eggNOG" id="KOG2184">
    <property type="taxonomic scope" value="Eukaryota"/>
</dbReference>
<dbReference type="GO" id="GO:0003676">
    <property type="term" value="F:nucleic acid binding"/>
    <property type="evidence" value="ECO:0007669"/>
    <property type="project" value="InterPro"/>
</dbReference>
<name>M7P7W0_PNEMU</name>
<comment type="subcellular location">
    <subcellularLocation>
        <location evidence="1 7">Nucleus</location>
    </subcellularLocation>
</comment>
<dbReference type="Pfam" id="PF07842">
    <property type="entry name" value="GCFC"/>
    <property type="match status" value="1"/>
</dbReference>
<feature type="coiled-coil region" evidence="8">
    <location>
        <begin position="355"/>
        <end position="382"/>
    </location>
</feature>
<dbReference type="STRING" id="1069680.M7P7W0"/>
<dbReference type="GeneID" id="19895407"/>
<dbReference type="InterPro" id="IPR045211">
    <property type="entry name" value="TFP11/STIP/Ntr1"/>
</dbReference>
<keyword evidence="6 7" id="KW-0539">Nucleus</keyword>
<dbReference type="RefSeq" id="XP_007873677.1">
    <property type="nucleotide sequence ID" value="XM_007875486.1"/>
</dbReference>
<protein>
    <recommendedName>
        <fullName evidence="10">G-patch domain-containing protein</fullName>
    </recommendedName>
</protein>
<keyword evidence="3 7" id="KW-0507">mRNA processing</keyword>
<dbReference type="EMBL" id="AFWA02000008">
    <property type="protein sequence ID" value="EMR09955.1"/>
    <property type="molecule type" value="Genomic_DNA"/>
</dbReference>
<dbReference type="PANTHER" id="PTHR23329">
    <property type="entry name" value="TUFTELIN-INTERACTING PROTEIN 11-RELATED"/>
    <property type="match status" value="1"/>
</dbReference>
<evidence type="ECO:0000256" key="6">
    <source>
        <dbReference type="ARBA" id="ARBA00023242"/>
    </source>
</evidence>
<dbReference type="InterPro" id="IPR000467">
    <property type="entry name" value="G_patch_dom"/>
</dbReference>
<evidence type="ECO:0000256" key="7">
    <source>
        <dbReference type="PIRNR" id="PIRNR017706"/>
    </source>
</evidence>
<dbReference type="PROSITE" id="PS50174">
    <property type="entry name" value="G_PATCH"/>
    <property type="match status" value="1"/>
</dbReference>
<evidence type="ECO:0000259" key="10">
    <source>
        <dbReference type="PROSITE" id="PS50174"/>
    </source>
</evidence>
<dbReference type="InterPro" id="IPR022783">
    <property type="entry name" value="GCFC_dom"/>
</dbReference>
<evidence type="ECO:0000313" key="12">
    <source>
        <dbReference type="Proteomes" id="UP000011958"/>
    </source>
</evidence>
<sequence>MASYSSSSDENSEENIEDLDLEDQEEFGLFLKHRKRNYKGNTKEDRMLGVFMDDSDEDYNGIGEKQLRYKHVRFTTPKHIDNIYQENKGYSDKKSTEESEKDSSSKYGHFSYVYKPRTEALNDQQAFYSSKQYKTVKVEEESNPQRPFKSTIDLSSSSSASKNKPKLVNSETSKYFKNSGFGAKMLEKMGYVAGQGLGSQGQGILNPVETKVRPTRAGLGLIKEKTQQAIEESRRRGEISEDEEDLPIKKPVHERKSEKVHKEKIKYKTASEIAGGMEVPPVLQQIIDMTEKEVKLIENVSGTMSIPMTLSRNDEMYQISLMARRDLEMYATEWKQLQDRKVYIEMEELRINEDAKKESVKIEKLEKIIKEIEDIYLFCKNNSEDSLELLNNISGMLEEIQHKFFEEIKIYNLDEVIISILFPIVKSLFLSWDPLEKPSPVLNFFHKWKQIIGVKNISEIDQEDDSFSLKQTIMTPFESMLQYLWVPKVRSAINNTWNPYNYSSALLLFESWKNLLSPFIQDFVLNQLILPKLQKSIFNWNPRNFIKKKSSRLPHVWLFPWLPLLKENTETLIDVVKRKFRMILSSWDIKDGPIEELNLWKEIFGDAQFEKLMLNYILPKLSACLRLDFFIDPSDQKLEPLEWILPWRSFFKPSVFDQLFATEFFPKWMDILYLWLTDPECNYTQVSEWYQWWQQVFPPEMLEMPMIRESFINGLDMMHQALNLGNDVSEKLLPPVTNLTQPIEIETKETPLPKTYSKKLQDEDVVFKDVVEDFCLEHDLVLIPLRKAHEDTGNPLFRITASASGTGGIIVYIKGDVVWVQNVKNKNEFSPESLNYILTLAQKSSCRI</sequence>